<geneLocation type="plasmid" evidence="2 3">
    <name>VS116_lp28-3</name>
</geneLocation>
<keyword evidence="2" id="KW-0614">Plasmid</keyword>
<keyword evidence="3" id="KW-1185">Reference proteome</keyword>
<dbReference type="AlphaFoldDB" id="C0R970"/>
<evidence type="ECO:0000313" key="2">
    <source>
        <dbReference type="EMBL" id="ACN52939.1"/>
    </source>
</evidence>
<evidence type="ECO:0000256" key="1">
    <source>
        <dbReference type="SAM" id="MobiDB-lite"/>
    </source>
</evidence>
<dbReference type="HOGENOM" id="CLU_186624_0_0_12"/>
<sequence>MKSYYSKKGVKSNKKRLKPKTEANQNQEEDQTQKIKNTLLDDLRNLIETASANRENLYKKRKKNLQTNME</sequence>
<feature type="compositionally biased region" description="Basic residues" evidence="1">
    <location>
        <begin position="8"/>
        <end position="18"/>
    </location>
</feature>
<dbReference type="EMBL" id="CP001440">
    <property type="protein sequence ID" value="ACN52939.1"/>
    <property type="molecule type" value="Genomic_DNA"/>
</dbReference>
<organism evidence="2 3">
    <name type="scientific">Borreliella valaisiana VS116</name>
    <dbReference type="NCBI Taxonomy" id="445987"/>
    <lineage>
        <taxon>Bacteria</taxon>
        <taxon>Pseudomonadati</taxon>
        <taxon>Spirochaetota</taxon>
        <taxon>Spirochaetia</taxon>
        <taxon>Spirochaetales</taxon>
        <taxon>Borreliaceae</taxon>
        <taxon>Borreliella</taxon>
    </lineage>
</organism>
<accession>C0R970</accession>
<feature type="region of interest" description="Disordered" evidence="1">
    <location>
        <begin position="1"/>
        <end position="33"/>
    </location>
</feature>
<protein>
    <submittedName>
        <fullName evidence="2">Uncharacterized protein</fullName>
    </submittedName>
</protein>
<dbReference type="Proteomes" id="UP000006163">
    <property type="component" value="Plasmid VS116_lp28-3"/>
</dbReference>
<name>C0R970_BORVA</name>
<proteinExistence type="predicted"/>
<evidence type="ECO:0000313" key="3">
    <source>
        <dbReference type="Proteomes" id="UP000006163"/>
    </source>
</evidence>
<gene>
    <name evidence="2" type="ORF">BVAVS116_H0013</name>
</gene>
<dbReference type="RefSeq" id="WP_015899225.1">
    <property type="nucleotide sequence ID" value="NC_012185.1"/>
</dbReference>
<reference evidence="2 3" key="1">
    <citation type="journal article" date="2012" name="J. Bacteriol.">
        <title>Whole-Genome Sequences of Borrelia bissettii, Borrelia valaisiana, and Borrelia spielmanii.</title>
        <authorList>
            <person name="Schutzer S.E."/>
            <person name="Fraser-Liggett C.M."/>
            <person name="Qiu W.G."/>
            <person name="Kraiczy P."/>
            <person name="Mongodin E.F."/>
            <person name="Dunn J.J."/>
            <person name="Luft B.J."/>
            <person name="Casjens S.R."/>
        </authorList>
    </citation>
    <scope>NUCLEOTIDE SEQUENCE [LARGE SCALE GENOMIC DNA]</scope>
    <source>
        <strain evidence="2 3">VS116</strain>
        <plasmid evidence="2">VS116_lp28-3</plasmid>
    </source>
</reference>
<dbReference type="GeneID" id="86583528"/>